<comment type="catalytic activity">
    <reaction evidence="1">
        <text>5-hydroxy-2-oxo-4-ureido-2,5-dihydro-1H-imidazole-5-carboxylate + H(+) = (S)-allantoin + CO2</text>
        <dbReference type="Rhea" id="RHEA:26301"/>
        <dbReference type="ChEBI" id="CHEBI:15378"/>
        <dbReference type="ChEBI" id="CHEBI:15678"/>
        <dbReference type="ChEBI" id="CHEBI:16526"/>
        <dbReference type="ChEBI" id="CHEBI:58639"/>
        <dbReference type="EC" id="4.1.1.97"/>
    </reaction>
</comment>
<name>A0A6M6JFN0_9PSEU</name>
<feature type="domain" description="Oxo-4-hydroxy-4-carboxy-5-ureidoimidazoline decarboxylase" evidence="8">
    <location>
        <begin position="7"/>
        <end position="160"/>
    </location>
</feature>
<dbReference type="RefSeq" id="WP_172156568.1">
    <property type="nucleotide sequence ID" value="NZ_CP053564.1"/>
</dbReference>
<keyword evidence="4" id="KW-0659">Purine metabolism</keyword>
<proteinExistence type="predicted"/>
<dbReference type="AlphaFoldDB" id="A0A6M6JFN0"/>
<evidence type="ECO:0000256" key="6">
    <source>
        <dbReference type="ARBA" id="ARBA00023239"/>
    </source>
</evidence>
<keyword evidence="6 9" id="KW-0456">Lyase</keyword>
<gene>
    <name evidence="9" type="primary">uraD</name>
    <name evidence="9" type="ORF">HOP40_08905</name>
</gene>
<protein>
    <recommendedName>
        <fullName evidence="3">2-oxo-4-hydroxy-4-carboxy-5-ureidoimidazoline decarboxylase</fullName>
        <ecNumber evidence="3">4.1.1.97</ecNumber>
    </recommendedName>
</protein>
<dbReference type="Pfam" id="PF09349">
    <property type="entry name" value="OHCU_decarbox"/>
    <property type="match status" value="1"/>
</dbReference>
<dbReference type="Gene3D" id="1.10.3330.10">
    <property type="entry name" value="Oxo-4-hydroxy-4-carboxy-5-ureidoimidazoline decarboxylase"/>
    <property type="match status" value="1"/>
</dbReference>
<dbReference type="NCBIfam" id="NF010372">
    <property type="entry name" value="PRK13798.1"/>
    <property type="match status" value="1"/>
</dbReference>
<accession>A0A6M6JFN0</accession>
<evidence type="ECO:0000256" key="1">
    <source>
        <dbReference type="ARBA" id="ARBA00001163"/>
    </source>
</evidence>
<evidence type="ECO:0000259" key="8">
    <source>
        <dbReference type="Pfam" id="PF09349"/>
    </source>
</evidence>
<feature type="compositionally biased region" description="Polar residues" evidence="7">
    <location>
        <begin position="80"/>
        <end position="90"/>
    </location>
</feature>
<dbReference type="Proteomes" id="UP000505377">
    <property type="component" value="Chromosome"/>
</dbReference>
<evidence type="ECO:0000256" key="3">
    <source>
        <dbReference type="ARBA" id="ARBA00012257"/>
    </source>
</evidence>
<dbReference type="EC" id="4.1.1.97" evidence="3"/>
<comment type="pathway">
    <text evidence="2">Purine metabolism; urate degradation; (S)-allantoin from urate: step 3/3.</text>
</comment>
<organism evidence="9 10">
    <name type="scientific">Pseudonocardia broussonetiae</name>
    <dbReference type="NCBI Taxonomy" id="2736640"/>
    <lineage>
        <taxon>Bacteria</taxon>
        <taxon>Bacillati</taxon>
        <taxon>Actinomycetota</taxon>
        <taxon>Actinomycetes</taxon>
        <taxon>Pseudonocardiales</taxon>
        <taxon>Pseudonocardiaceae</taxon>
        <taxon>Pseudonocardia</taxon>
    </lineage>
</organism>
<evidence type="ECO:0000313" key="9">
    <source>
        <dbReference type="EMBL" id="QJY45903.1"/>
    </source>
</evidence>
<dbReference type="SUPFAM" id="SSF158694">
    <property type="entry name" value="UraD-Like"/>
    <property type="match status" value="1"/>
</dbReference>
<dbReference type="InterPro" id="IPR018020">
    <property type="entry name" value="OHCU_decarboxylase"/>
</dbReference>
<dbReference type="NCBIfam" id="TIGR03180">
    <property type="entry name" value="UraD_2"/>
    <property type="match status" value="1"/>
</dbReference>
<dbReference type="GO" id="GO:0006144">
    <property type="term" value="P:purine nucleobase metabolic process"/>
    <property type="evidence" value="ECO:0007669"/>
    <property type="project" value="UniProtKB-KW"/>
</dbReference>
<evidence type="ECO:0000256" key="5">
    <source>
        <dbReference type="ARBA" id="ARBA00022793"/>
    </source>
</evidence>
<keyword evidence="5" id="KW-0210">Decarboxylase</keyword>
<evidence type="ECO:0000256" key="4">
    <source>
        <dbReference type="ARBA" id="ARBA00022631"/>
    </source>
</evidence>
<feature type="compositionally biased region" description="Basic and acidic residues" evidence="7">
    <location>
        <begin position="70"/>
        <end position="79"/>
    </location>
</feature>
<dbReference type="InterPro" id="IPR036778">
    <property type="entry name" value="OHCU_decarboxylase_sf"/>
</dbReference>
<dbReference type="PANTHER" id="PTHR43466:SF1">
    <property type="entry name" value="2-OXO-4-HYDROXY-4-CARBOXY-5-UREIDOIMIDAZOLINE DECARBOXYLASE-RELATED"/>
    <property type="match status" value="1"/>
</dbReference>
<feature type="region of interest" description="Disordered" evidence="7">
    <location>
        <begin position="70"/>
        <end position="94"/>
    </location>
</feature>
<evidence type="ECO:0000256" key="7">
    <source>
        <dbReference type="SAM" id="MobiDB-lite"/>
    </source>
</evidence>
<dbReference type="PANTHER" id="PTHR43466">
    <property type="entry name" value="2-OXO-4-HYDROXY-4-CARBOXY-5-UREIDOIMIDAZOLINE DECARBOXYLASE-RELATED"/>
    <property type="match status" value="1"/>
</dbReference>
<reference evidence="9 10" key="1">
    <citation type="submission" date="2020-05" db="EMBL/GenBank/DDBJ databases">
        <authorList>
            <person name="Mo P."/>
        </authorList>
    </citation>
    <scope>NUCLEOTIDE SEQUENCE [LARGE SCALE GENOMIC DNA]</scope>
    <source>
        <strain evidence="9 10">Gen01</strain>
    </source>
</reference>
<dbReference type="EMBL" id="CP053564">
    <property type="protein sequence ID" value="QJY45903.1"/>
    <property type="molecule type" value="Genomic_DNA"/>
</dbReference>
<dbReference type="GO" id="GO:0051997">
    <property type="term" value="F:2-oxo-4-hydroxy-4-carboxy-5-ureidoimidazoline decarboxylase activity"/>
    <property type="evidence" value="ECO:0007669"/>
    <property type="project" value="UniProtKB-EC"/>
</dbReference>
<dbReference type="InterPro" id="IPR017595">
    <property type="entry name" value="OHCU_decarboxylase-2"/>
</dbReference>
<sequence>MRLDTFNALPVTEAVTRLTGCCASPEWAGALAAGRPYPDLDALLAQADAELAVLDGSEIDLALAGHPRIGERLDPDDATHASSQREQSGVATADPSVLAALAEGNRAYEERFGHVYLVCADGRSAEELLEVLRERLRHDPSTERRTVVAELARINEIRLRRLLE</sequence>
<dbReference type="GO" id="GO:0019628">
    <property type="term" value="P:urate catabolic process"/>
    <property type="evidence" value="ECO:0007669"/>
    <property type="project" value="TreeGrafter"/>
</dbReference>
<evidence type="ECO:0000256" key="2">
    <source>
        <dbReference type="ARBA" id="ARBA00004754"/>
    </source>
</evidence>
<evidence type="ECO:0000313" key="10">
    <source>
        <dbReference type="Proteomes" id="UP000505377"/>
    </source>
</evidence>
<keyword evidence="10" id="KW-1185">Reference proteome</keyword>
<dbReference type="KEGG" id="pbro:HOP40_08905"/>